<dbReference type="SUPFAM" id="SSF158702">
    <property type="entry name" value="Sec63 N-terminal domain-like"/>
    <property type="match status" value="1"/>
</dbReference>
<keyword evidence="13" id="KW-1185">Reference proteome</keyword>
<dbReference type="PANTHER" id="PTHR24075:SF0">
    <property type="entry name" value="TRANSLOCATION PROTEIN SEC63 HOMOLOG"/>
    <property type="match status" value="1"/>
</dbReference>
<protein>
    <recommendedName>
        <fullName evidence="11">J domain-containing protein</fullName>
    </recommendedName>
</protein>
<comment type="subcellular location">
    <subcellularLocation>
        <location evidence="1">Endoplasmic reticulum membrane</location>
        <topology evidence="1">Multi-pass membrane protein</topology>
    </subcellularLocation>
</comment>
<dbReference type="InterPro" id="IPR004179">
    <property type="entry name" value="Sec63-dom"/>
</dbReference>
<keyword evidence="2" id="KW-0813">Transport</keyword>
<accession>A0ABZ1CVR3</accession>
<sequence>MAPGISYDESGSLASYFGVTFLAIILIPWTLASTRSKGKKSVQPLCPCKECQSTPARIHSIKSTKRKRKFIQKSLPLLLAWGLFGYLCYSLSVAPRLEGETVYNPFEILGLSDSSNDKQIKKHYKKLSLQFHPDKIKLAENQTQEDADAKFVELTKAYKSLTDEVTRDNLAKYGNPDGPQQREDKIAIPQWVVEGKNSIWVLGAYGLVLGGGIPWVVGRWWFAQRKLTRDGILNPTAEIFFHQLREDTDFISLISLLASALEFSAILGAKKRGSKKERKERQAKIDDLETVVEAKKAEIGIEEHPLMRKENRVQVTTAVAKRARALLWAHLLRIGLNDHELESDKLAVLRVTPPLLNALANISLAHNWLTTSLLCIKLQPALVQALPADVSPLAQLPGVSPEKGTELQIVNKAEGARWLEKWVRTEKKDVSAEAVEVAKYWPRLEVLDAEFKVAGESLVTPSSIVELTYKCRYVYPTTPVSLLSKSKSALPNGDIKDEIGTADSVADVEESVTKVEEEQEKPDITDVKEKIVEMVEKPAKVGTEGKSVKKTEVPPNGFAHAPYWPQLRKPHFYVLLGDSKLDKVIVPPVKITDIPLPRSDGLPGEAKEFTLQFQAPPQANLYSFVAHWRSDTFLGSDIQVPIMLKVEDMPAEEEINEEDEDDDISEPDEDTLAGQMAMMRGGKVKPSAVHGNNDEDDESGTEEEYESSSDEEGPKKRVRAYNEDSDTDSD</sequence>
<dbReference type="RefSeq" id="XP_062790600.1">
    <property type="nucleotide sequence ID" value="XM_062934549.1"/>
</dbReference>
<feature type="transmembrane region" description="Helical" evidence="10">
    <location>
        <begin position="250"/>
        <end position="269"/>
    </location>
</feature>
<dbReference type="SMART" id="SM00973">
    <property type="entry name" value="Sec63"/>
    <property type="match status" value="1"/>
</dbReference>
<feature type="region of interest" description="Disordered" evidence="9">
    <location>
        <begin position="652"/>
        <end position="730"/>
    </location>
</feature>
<dbReference type="PANTHER" id="PTHR24075">
    <property type="entry name" value="SEC63 DOMAIN-CONTAINING"/>
    <property type="match status" value="1"/>
</dbReference>
<keyword evidence="3 10" id="KW-0812">Transmembrane</keyword>
<dbReference type="Proteomes" id="UP001329825">
    <property type="component" value="Chromosome 3"/>
</dbReference>
<dbReference type="InterPro" id="IPR001623">
    <property type="entry name" value="DnaJ_domain"/>
</dbReference>
<evidence type="ECO:0000256" key="10">
    <source>
        <dbReference type="SAM" id="Phobius"/>
    </source>
</evidence>
<evidence type="ECO:0000313" key="12">
    <source>
        <dbReference type="EMBL" id="WRT65860.1"/>
    </source>
</evidence>
<feature type="transmembrane region" description="Helical" evidence="10">
    <location>
        <begin position="199"/>
        <end position="222"/>
    </location>
</feature>
<keyword evidence="4" id="KW-0256">Endoplasmic reticulum</keyword>
<dbReference type="InterPro" id="IPR014756">
    <property type="entry name" value="Ig_E-set"/>
</dbReference>
<feature type="compositionally biased region" description="Acidic residues" evidence="9">
    <location>
        <begin position="652"/>
        <end position="671"/>
    </location>
</feature>
<keyword evidence="7 10" id="KW-0472">Membrane</keyword>
<name>A0ABZ1CVR3_9TREE</name>
<evidence type="ECO:0000256" key="3">
    <source>
        <dbReference type="ARBA" id="ARBA00022692"/>
    </source>
</evidence>
<evidence type="ECO:0000313" key="13">
    <source>
        <dbReference type="Proteomes" id="UP001329825"/>
    </source>
</evidence>
<dbReference type="CDD" id="cd06257">
    <property type="entry name" value="DnaJ"/>
    <property type="match status" value="1"/>
</dbReference>
<reference evidence="12 13" key="1">
    <citation type="submission" date="2024-01" db="EMBL/GenBank/DDBJ databases">
        <title>Comparative genomics of Cryptococcus and Kwoniella reveals pathogenesis evolution and contrasting modes of karyotype evolution via chromosome fusion or intercentromeric recombination.</title>
        <authorList>
            <person name="Coelho M.A."/>
            <person name="David-Palma M."/>
            <person name="Shea T."/>
            <person name="Bowers K."/>
            <person name="McGinley-Smith S."/>
            <person name="Mohammad A.W."/>
            <person name="Gnirke A."/>
            <person name="Yurkov A.M."/>
            <person name="Nowrousian M."/>
            <person name="Sun S."/>
            <person name="Cuomo C.A."/>
            <person name="Heitman J."/>
        </authorList>
    </citation>
    <scope>NUCLEOTIDE SEQUENCE [LARGE SCALE GENOMIC DNA]</scope>
    <source>
        <strain evidence="12">CBS 11374</strain>
    </source>
</reference>
<dbReference type="Gene3D" id="2.60.40.150">
    <property type="entry name" value="C2 domain"/>
    <property type="match status" value="1"/>
</dbReference>
<evidence type="ECO:0000256" key="6">
    <source>
        <dbReference type="ARBA" id="ARBA00022989"/>
    </source>
</evidence>
<evidence type="ECO:0000256" key="7">
    <source>
        <dbReference type="ARBA" id="ARBA00023136"/>
    </source>
</evidence>
<dbReference type="EMBL" id="CP141883">
    <property type="protein sequence ID" value="WRT65860.1"/>
    <property type="molecule type" value="Genomic_DNA"/>
</dbReference>
<dbReference type="SMART" id="SM00271">
    <property type="entry name" value="DnaJ"/>
    <property type="match status" value="1"/>
</dbReference>
<dbReference type="InterPro" id="IPR035892">
    <property type="entry name" value="C2_domain_sf"/>
</dbReference>
<evidence type="ECO:0000256" key="9">
    <source>
        <dbReference type="SAM" id="MobiDB-lite"/>
    </source>
</evidence>
<evidence type="ECO:0000256" key="5">
    <source>
        <dbReference type="ARBA" id="ARBA00022927"/>
    </source>
</evidence>
<evidence type="ECO:0000256" key="1">
    <source>
        <dbReference type="ARBA" id="ARBA00004477"/>
    </source>
</evidence>
<gene>
    <name evidence="12" type="ORF">IL334_002811</name>
</gene>
<feature type="transmembrane region" description="Helical" evidence="10">
    <location>
        <begin position="75"/>
        <end position="94"/>
    </location>
</feature>
<feature type="transmembrane region" description="Helical" evidence="10">
    <location>
        <begin position="13"/>
        <end position="32"/>
    </location>
</feature>
<dbReference type="Gene3D" id="1.10.3380.10">
    <property type="entry name" value="Sec63 N-terminal domain-like domain"/>
    <property type="match status" value="1"/>
</dbReference>
<dbReference type="PROSITE" id="PS50076">
    <property type="entry name" value="DNAJ_2"/>
    <property type="match status" value="1"/>
</dbReference>
<keyword evidence="6 10" id="KW-1133">Transmembrane helix</keyword>
<keyword evidence="5" id="KW-0653">Protein transport</keyword>
<dbReference type="Pfam" id="PF00226">
    <property type="entry name" value="DnaJ"/>
    <property type="match status" value="1"/>
</dbReference>
<dbReference type="InterPro" id="IPR036869">
    <property type="entry name" value="J_dom_sf"/>
</dbReference>
<dbReference type="SUPFAM" id="SSF46565">
    <property type="entry name" value="Chaperone J-domain"/>
    <property type="match status" value="1"/>
</dbReference>
<keyword evidence="8" id="KW-0143">Chaperone</keyword>
<evidence type="ECO:0000256" key="4">
    <source>
        <dbReference type="ARBA" id="ARBA00022824"/>
    </source>
</evidence>
<organism evidence="12 13">
    <name type="scientific">Kwoniella shivajii</name>
    <dbReference type="NCBI Taxonomy" id="564305"/>
    <lineage>
        <taxon>Eukaryota</taxon>
        <taxon>Fungi</taxon>
        <taxon>Dikarya</taxon>
        <taxon>Basidiomycota</taxon>
        <taxon>Agaricomycotina</taxon>
        <taxon>Tremellomycetes</taxon>
        <taxon>Tremellales</taxon>
        <taxon>Cryptococcaceae</taxon>
        <taxon>Kwoniella</taxon>
    </lineage>
</organism>
<dbReference type="SUPFAM" id="SSF81296">
    <property type="entry name" value="E set domains"/>
    <property type="match status" value="1"/>
</dbReference>
<feature type="compositionally biased region" description="Acidic residues" evidence="9">
    <location>
        <begin position="694"/>
        <end position="711"/>
    </location>
</feature>
<dbReference type="Pfam" id="PF02889">
    <property type="entry name" value="Sec63"/>
    <property type="match status" value="1"/>
</dbReference>
<dbReference type="PRINTS" id="PR00625">
    <property type="entry name" value="JDOMAIN"/>
</dbReference>
<evidence type="ECO:0000256" key="8">
    <source>
        <dbReference type="ARBA" id="ARBA00023186"/>
    </source>
</evidence>
<dbReference type="GeneID" id="87954942"/>
<feature type="domain" description="J" evidence="11">
    <location>
        <begin position="104"/>
        <end position="174"/>
    </location>
</feature>
<dbReference type="Gene3D" id="1.10.287.110">
    <property type="entry name" value="DnaJ domain"/>
    <property type="match status" value="1"/>
</dbReference>
<evidence type="ECO:0000256" key="2">
    <source>
        <dbReference type="ARBA" id="ARBA00022448"/>
    </source>
</evidence>
<proteinExistence type="predicted"/>
<evidence type="ECO:0000259" key="11">
    <source>
        <dbReference type="PROSITE" id="PS50076"/>
    </source>
</evidence>